<reference evidence="1" key="1">
    <citation type="journal article" date="2021" name="Proc. Natl. Acad. Sci. U.S.A.">
        <title>A Catalog of Tens of Thousands of Viruses from Human Metagenomes Reveals Hidden Associations with Chronic Diseases.</title>
        <authorList>
            <person name="Tisza M.J."/>
            <person name="Buck C.B."/>
        </authorList>
    </citation>
    <scope>NUCLEOTIDE SEQUENCE</scope>
    <source>
        <strain evidence="1">Ct3pM2</strain>
    </source>
</reference>
<sequence length="78" mass="8772">MRYLLLGTINGLWGTSIPITNTLSIHTGNLYSYKACVILSLNVPPKLSANFKLLLGCNLKTSPIFRFFANFNLENFDF</sequence>
<organism evidence="1">
    <name type="scientific">Myoviridae sp. ct3pM2</name>
    <dbReference type="NCBI Taxonomy" id="2827658"/>
    <lineage>
        <taxon>Viruses</taxon>
        <taxon>Duplodnaviria</taxon>
        <taxon>Heunggongvirae</taxon>
        <taxon>Uroviricota</taxon>
        <taxon>Caudoviricetes</taxon>
    </lineage>
</organism>
<name>A0A8S5TDT6_9CAUD</name>
<accession>A0A8S5TDT6</accession>
<evidence type="ECO:0000313" key="1">
    <source>
        <dbReference type="EMBL" id="DAF61430.1"/>
    </source>
</evidence>
<protein>
    <submittedName>
        <fullName evidence="1">Uncharacterized protein</fullName>
    </submittedName>
</protein>
<proteinExistence type="predicted"/>
<dbReference type="EMBL" id="BK032811">
    <property type="protein sequence ID" value="DAF61430.1"/>
    <property type="molecule type" value="Genomic_DNA"/>
</dbReference>